<keyword evidence="3" id="KW-0694">RNA-binding</keyword>
<dbReference type="SUPFAM" id="SSF50447">
    <property type="entry name" value="Translation proteins"/>
    <property type="match status" value="1"/>
</dbReference>
<dbReference type="InterPro" id="IPR000597">
    <property type="entry name" value="Ribosomal_uL3"/>
</dbReference>
<reference evidence="7 8" key="1">
    <citation type="journal article" date="2016" name="Nat. Commun.">
        <title>Thousands of microbial genomes shed light on interconnected biogeochemical processes in an aquifer system.</title>
        <authorList>
            <person name="Anantharaman K."/>
            <person name="Brown C.T."/>
            <person name="Hug L.A."/>
            <person name="Sharon I."/>
            <person name="Castelle C.J."/>
            <person name="Probst A.J."/>
            <person name="Thomas B.C."/>
            <person name="Singh A."/>
            <person name="Wilkins M.J."/>
            <person name="Karaoz U."/>
            <person name="Brodie E.L."/>
            <person name="Williams K.H."/>
            <person name="Hubbard S.S."/>
            <person name="Banfield J.F."/>
        </authorList>
    </citation>
    <scope>NUCLEOTIDE SEQUENCE [LARGE SCALE GENOMIC DNA]</scope>
</reference>
<dbReference type="GO" id="GO:0019843">
    <property type="term" value="F:rRNA binding"/>
    <property type="evidence" value="ECO:0007669"/>
    <property type="project" value="UniProtKB-KW"/>
</dbReference>
<evidence type="ECO:0000256" key="4">
    <source>
        <dbReference type="ARBA" id="ARBA00022980"/>
    </source>
</evidence>
<dbReference type="GO" id="GO:0003735">
    <property type="term" value="F:structural constituent of ribosome"/>
    <property type="evidence" value="ECO:0007669"/>
    <property type="project" value="UniProtKB-UniRule"/>
</dbReference>
<comment type="similarity">
    <text evidence="1">Belongs to the universal ribosomal protein uL3 family.</text>
</comment>
<dbReference type="AlphaFoldDB" id="A0A1F5TFE2"/>
<evidence type="ECO:0000313" key="8">
    <source>
        <dbReference type="Proteomes" id="UP000178656"/>
    </source>
</evidence>
<dbReference type="GO" id="GO:0006412">
    <property type="term" value="P:translation"/>
    <property type="evidence" value="ECO:0007669"/>
    <property type="project" value="UniProtKB-UniRule"/>
</dbReference>
<dbReference type="InterPro" id="IPR009000">
    <property type="entry name" value="Transl_B-barrel_sf"/>
</dbReference>
<dbReference type="NCBIfam" id="TIGR03625">
    <property type="entry name" value="L3_bact"/>
    <property type="match status" value="1"/>
</dbReference>
<organism evidence="7 8">
    <name type="scientific">Candidatus Falkowbacteria bacterium RIFOXYC2_FULL_48_21</name>
    <dbReference type="NCBI Taxonomy" id="1798005"/>
    <lineage>
        <taxon>Bacteria</taxon>
        <taxon>Candidatus Falkowiibacteriota</taxon>
    </lineage>
</organism>
<keyword evidence="5" id="KW-0687">Ribonucleoprotein</keyword>
<proteinExistence type="inferred from homology"/>
<evidence type="ECO:0000256" key="2">
    <source>
        <dbReference type="ARBA" id="ARBA00022730"/>
    </source>
</evidence>
<evidence type="ECO:0000256" key="1">
    <source>
        <dbReference type="ARBA" id="ARBA00006540"/>
    </source>
</evidence>
<accession>A0A1F5TFE2</accession>
<keyword evidence="4 7" id="KW-0689">Ribosomal protein</keyword>
<dbReference type="PANTHER" id="PTHR11229:SF16">
    <property type="entry name" value="LARGE RIBOSOMAL SUBUNIT PROTEIN UL3C"/>
    <property type="match status" value="1"/>
</dbReference>
<dbReference type="InterPro" id="IPR019927">
    <property type="entry name" value="Ribosomal_uL3_bac/org-type"/>
</dbReference>
<dbReference type="Proteomes" id="UP000178656">
    <property type="component" value="Unassembled WGS sequence"/>
</dbReference>
<keyword evidence="2" id="KW-0699">rRNA-binding</keyword>
<evidence type="ECO:0000256" key="6">
    <source>
        <dbReference type="NCBIfam" id="TIGR03625"/>
    </source>
</evidence>
<dbReference type="PANTHER" id="PTHR11229">
    <property type="entry name" value="50S RIBOSOMAL PROTEIN L3"/>
    <property type="match status" value="1"/>
</dbReference>
<dbReference type="GO" id="GO:0022625">
    <property type="term" value="C:cytosolic large ribosomal subunit"/>
    <property type="evidence" value="ECO:0007669"/>
    <property type="project" value="TreeGrafter"/>
</dbReference>
<gene>
    <name evidence="7" type="ORF">A2482_02465</name>
</gene>
<protein>
    <recommendedName>
        <fullName evidence="6">50S ribosomal protein L3</fullName>
    </recommendedName>
</protein>
<sequence length="248" mass="26897">MKFILGKKIAMTQKFLADGTIIPVTRIAAGPCFVSKKIEHNGPEVNSIQITLGEKPFSKLSNPLKGFFNKVFKREIGFGELREFRLAKADSMFAKLNVGEEITVEAFKLGDMVKVEGVRKGHGFQGVVKRYGFAGHPGHHGHKDQLRMPGSSGATGPGHVFPGTRKPGLMGEEGVTVKNLEVVEINPEKNELWLRGALPGYRGSLLKLEASGDFEVKKPIESTPVVESAPAVEIAPVVEAPVETSKVE</sequence>
<evidence type="ECO:0000256" key="3">
    <source>
        <dbReference type="ARBA" id="ARBA00022884"/>
    </source>
</evidence>
<dbReference type="EMBL" id="MFGM01000020">
    <property type="protein sequence ID" value="OGF37533.1"/>
    <property type="molecule type" value="Genomic_DNA"/>
</dbReference>
<comment type="caution">
    <text evidence="7">The sequence shown here is derived from an EMBL/GenBank/DDBJ whole genome shotgun (WGS) entry which is preliminary data.</text>
</comment>
<evidence type="ECO:0000313" key="7">
    <source>
        <dbReference type="EMBL" id="OGF37533.1"/>
    </source>
</evidence>
<dbReference type="Gene3D" id="2.40.30.10">
    <property type="entry name" value="Translation factors"/>
    <property type="match status" value="1"/>
</dbReference>
<dbReference type="Pfam" id="PF00297">
    <property type="entry name" value="Ribosomal_L3"/>
    <property type="match status" value="1"/>
</dbReference>
<evidence type="ECO:0000256" key="5">
    <source>
        <dbReference type="ARBA" id="ARBA00023274"/>
    </source>
</evidence>
<name>A0A1F5TFE2_9BACT</name>